<feature type="compositionally biased region" description="Low complexity" evidence="1">
    <location>
        <begin position="1"/>
        <end position="12"/>
    </location>
</feature>
<dbReference type="OrthoDB" id="635774at2759"/>
<dbReference type="EMBL" id="AY119498">
    <property type="protein sequence ID" value="AAM50152.1"/>
    <property type="molecule type" value="mRNA"/>
</dbReference>
<dbReference type="AlphaFoldDB" id="Q8MRP0"/>
<dbReference type="GO" id="GO:0004715">
    <property type="term" value="F:non-membrane spanning protein tyrosine kinase activity"/>
    <property type="evidence" value="ECO:0000314"/>
    <property type="project" value="FlyBase"/>
</dbReference>
<evidence type="ECO:0000256" key="1">
    <source>
        <dbReference type="SAM" id="MobiDB-lite"/>
    </source>
</evidence>
<dbReference type="InterPro" id="IPR009060">
    <property type="entry name" value="UBA-like_sf"/>
</dbReference>
<reference evidence="3" key="1">
    <citation type="submission" date="2002-06" db="EMBL/GenBank/DDBJ databases">
        <authorList>
            <person name="Stapleton M."/>
            <person name="Brokstein P."/>
            <person name="Hong L."/>
            <person name="Agbayani A."/>
            <person name="Carlson J."/>
            <person name="Champe M."/>
            <person name="Chavez C."/>
            <person name="Dorsett V."/>
            <person name="Dresnek D."/>
            <person name="Farfan D."/>
            <person name="Frise E."/>
            <person name="George R."/>
            <person name="Gonzalez M."/>
            <person name="Guarin H."/>
            <person name="Kronmiller B."/>
            <person name="Li P."/>
            <person name="Liao G."/>
            <person name="Miranda A."/>
            <person name="Mungall C.J."/>
            <person name="Nunoo J."/>
            <person name="Pacleb J."/>
            <person name="Paragas V."/>
            <person name="Park S."/>
            <person name="Patel S."/>
            <person name="Phouanenavong S."/>
            <person name="Wan K."/>
            <person name="Yu C."/>
            <person name="Lewis S.E."/>
            <person name="Rubin G.M."/>
            <person name="Celniker S."/>
        </authorList>
    </citation>
    <scope>NUCLEOTIDE SEQUENCE</scope>
    <source>
        <strain evidence="3">Berkeley</strain>
    </source>
</reference>
<evidence type="ECO:0000313" key="4">
    <source>
        <dbReference type="FlyBase" id="FBgn0028484"/>
    </source>
</evidence>
<accession>Q8MRP0</accession>
<gene>
    <name evidence="3 4" type="primary">Ack</name>
    <name evidence="4" type="ORF">CG14992</name>
</gene>
<feature type="region of interest" description="Disordered" evidence="1">
    <location>
        <begin position="1"/>
        <end position="21"/>
    </location>
</feature>
<evidence type="ECO:0000259" key="2">
    <source>
        <dbReference type="PROSITE" id="PS50030"/>
    </source>
</evidence>
<name>Q8MRP0_DROME</name>
<dbReference type="SUPFAM" id="SSF46934">
    <property type="entry name" value="UBA-like"/>
    <property type="match status" value="1"/>
</dbReference>
<sequence>MEKMRLQQQQQLDGAHQLYAPVPSDYGREQEKLQQLMQELGSSAVEQDVRNALRAASGDVGLATRHYKIDQLARLGVAGRPQCEQALQQTNWSLEVAAELLLNAG</sequence>
<dbReference type="InterPro" id="IPR015940">
    <property type="entry name" value="UBA"/>
</dbReference>
<dbReference type="FlyBase" id="FBgn0028484">
    <property type="gene designation" value="Ack"/>
</dbReference>
<dbReference type="AGR" id="FB:FBgn0028484"/>
<dbReference type="ExpressionAtlas" id="Q8MRP0">
    <property type="expression patterns" value="baseline and differential"/>
</dbReference>
<organism evidence="3">
    <name type="scientific">Drosophila melanogaster</name>
    <name type="common">Fruit fly</name>
    <dbReference type="NCBI Taxonomy" id="7227"/>
    <lineage>
        <taxon>Eukaryota</taxon>
        <taxon>Metazoa</taxon>
        <taxon>Ecdysozoa</taxon>
        <taxon>Arthropoda</taxon>
        <taxon>Hexapoda</taxon>
        <taxon>Insecta</taxon>
        <taxon>Pterygota</taxon>
        <taxon>Neoptera</taxon>
        <taxon>Endopterygota</taxon>
        <taxon>Diptera</taxon>
        <taxon>Brachycera</taxon>
        <taxon>Muscomorpha</taxon>
        <taxon>Ephydroidea</taxon>
        <taxon>Drosophilidae</taxon>
        <taxon>Drosophila</taxon>
        <taxon>Sophophora</taxon>
    </lineage>
</organism>
<dbReference type="GO" id="GO:0008104">
    <property type="term" value="P:intracellular protein localization"/>
    <property type="evidence" value="ECO:0000315"/>
    <property type="project" value="FlyBase"/>
</dbReference>
<feature type="domain" description="UBA" evidence="2">
    <location>
        <begin position="61"/>
        <end position="104"/>
    </location>
</feature>
<dbReference type="GO" id="GO:0042169">
    <property type="term" value="F:SH2 domain binding"/>
    <property type="evidence" value="ECO:0000314"/>
    <property type="project" value="FlyBase"/>
</dbReference>
<dbReference type="GO" id="GO:0030136">
    <property type="term" value="C:clathrin-coated vesicle"/>
    <property type="evidence" value="ECO:0000314"/>
    <property type="project" value="FlyBase"/>
</dbReference>
<dbReference type="GO" id="GO:0071944">
    <property type="term" value="C:cell periphery"/>
    <property type="evidence" value="ECO:0000314"/>
    <property type="project" value="FlyBase"/>
</dbReference>
<proteinExistence type="evidence at transcript level"/>
<evidence type="ECO:0000313" key="3">
    <source>
        <dbReference type="EMBL" id="AAM50152.1"/>
    </source>
</evidence>
<dbReference type="PROSITE" id="PS50030">
    <property type="entry name" value="UBA"/>
    <property type="match status" value="1"/>
</dbReference>
<dbReference type="VEuPathDB" id="VectorBase:FBgn0028484"/>
<dbReference type="PeptideAtlas" id="Q8MRP0"/>
<dbReference type="GO" id="GO:0007286">
    <property type="term" value="P:spermatid development"/>
    <property type="evidence" value="ECO:0000315"/>
    <property type="project" value="FlyBase"/>
</dbReference>
<dbReference type="GO" id="GO:0007391">
    <property type="term" value="P:dorsal closure"/>
    <property type="evidence" value="ECO:0000315"/>
    <property type="project" value="FlyBase"/>
</dbReference>
<dbReference type="GO" id="GO:0043066">
    <property type="term" value="P:negative regulation of apoptotic process"/>
    <property type="evidence" value="ECO:0000316"/>
    <property type="project" value="FlyBase"/>
</dbReference>
<dbReference type="Bgee" id="FBgn0028484">
    <property type="expression patterns" value="Expressed in enteroblast (Drosophila) in digestive tract and 132 other cell types or tissues"/>
</dbReference>
<dbReference type="Gene3D" id="1.10.8.10">
    <property type="entry name" value="DNA helicase RuvA subunit, C-terminal domain"/>
    <property type="match status" value="1"/>
</dbReference>
<protein>
    <submittedName>
        <fullName evidence="3">GH10884p</fullName>
    </submittedName>
</protein>
<dbReference type="HOGENOM" id="CLU_000288_7_39_1"/>